<feature type="compositionally biased region" description="Basic and acidic residues" evidence="16">
    <location>
        <begin position="401"/>
        <end position="417"/>
    </location>
</feature>
<dbReference type="GO" id="GO:0010494">
    <property type="term" value="C:cytoplasmic stress granule"/>
    <property type="evidence" value="ECO:0007669"/>
    <property type="project" value="UniProtKB-SubCell"/>
</dbReference>
<dbReference type="InterPro" id="IPR040148">
    <property type="entry name" value="FMR1"/>
</dbReference>
<evidence type="ECO:0000256" key="2">
    <source>
        <dbReference type="ARBA" id="ARBA00004484"/>
    </source>
</evidence>
<evidence type="ECO:0000256" key="5">
    <source>
        <dbReference type="ARBA" id="ARBA00022490"/>
    </source>
</evidence>
<dbReference type="Proteomes" id="UP001634394">
    <property type="component" value="Unassembled WGS sequence"/>
</dbReference>
<comment type="caution">
    <text evidence="18">The sequence shown here is derived from an EMBL/GenBank/DDBJ whole genome shotgun (WGS) entry which is preliminary data.</text>
</comment>
<evidence type="ECO:0000256" key="9">
    <source>
        <dbReference type="ARBA" id="ARBA00022884"/>
    </source>
</evidence>
<dbReference type="GO" id="GO:0043005">
    <property type="term" value="C:neuron projection"/>
    <property type="evidence" value="ECO:0007669"/>
    <property type="project" value="UniProtKB-SubCell"/>
</dbReference>
<keyword evidence="19" id="KW-1185">Reference proteome</keyword>
<name>A0ABD3UF79_SINWO</name>
<evidence type="ECO:0000256" key="3">
    <source>
        <dbReference type="ARBA" id="ARBA00004487"/>
    </source>
</evidence>
<feature type="region of interest" description="Disordered" evidence="16">
    <location>
        <begin position="384"/>
        <end position="711"/>
    </location>
</feature>
<evidence type="ECO:0000256" key="10">
    <source>
        <dbReference type="ARBA" id="ARBA00022902"/>
    </source>
</evidence>
<feature type="compositionally biased region" description="Polar residues" evidence="16">
    <location>
        <begin position="615"/>
        <end position="673"/>
    </location>
</feature>
<dbReference type="Gene3D" id="2.30.30.140">
    <property type="match status" value="2"/>
</dbReference>
<sequence length="711" mass="80052">MDDLAVEVRGSNGAYYKAVVKNILQDEVTVTFENEWQPDQRTKFTNVRLPPEARIGDRVDFKEGEQIEVYSKCSEEEQCGWWQARIKMFRGEFAVVEYVGWEKQYTDIVPMDRIRIQNANPPITKDTFLKFVLDIPSDLTEFCQDESVHSEFKKHCGASCVVFCPEESTLVVLSRKESVIRRASMMSDMYVRNLRQKVLLKQRTEESIKKLQSTKIRSGYLEEFTVQEGLMGLAIGTHGANIQQARRIEGITAIELNEESCTFKVYGETEESVKKARSMLEYAEDLFYVPRDLVAKIIGKNGRNIQDIVDKSGVVRVKIEGDNERETPREELQPFPKIEVEGQVPFIFVGTMESISNAKVLLDYNLDHLKEVERLRKEKLEIDQQLKSMSGSQPGPYFPPPREKRGNNDPYSDERGRRGGGFGRGMRGRGGPGGRRWANERHGEEVEDSENPSIGDWSAEVASDERRQSGYLTDSVLSGGRRGYSRGRGWGRTPSVTRRMSDFEHGRNVQYQDDGNVRVTPRRAYDSERGGDRSDPRSRRRMTDDDDTVLDNASVNSQEQDYSSSDRQQERRRRRRRRPMRPNGSAASGTETDTSAPSVRGGGGRGAAGPPRGGTTNNFSTAQSNPSRSENQAGGFRSENQASGSQRKSPVANSQAETPSQQGRGDTSRQQVNPAAPKDQREPRRPTTSQLPVKIAANSGSESDSKVNKSQ</sequence>
<feature type="domain" description="Agenet-like" evidence="17">
    <location>
        <begin position="57"/>
        <end position="117"/>
    </location>
</feature>
<keyword evidence="5" id="KW-0963">Cytoplasm</keyword>
<keyword evidence="11" id="KW-0770">Synapse</keyword>
<dbReference type="Pfam" id="PF00013">
    <property type="entry name" value="KH_1"/>
    <property type="match status" value="2"/>
</dbReference>
<evidence type="ECO:0000256" key="11">
    <source>
        <dbReference type="ARBA" id="ARBA00023018"/>
    </source>
</evidence>
<keyword evidence="9 15" id="KW-0694">RNA-binding</keyword>
<dbReference type="EMBL" id="JBJQND010000016">
    <property type="protein sequence ID" value="KAL3846907.1"/>
    <property type="molecule type" value="Genomic_DNA"/>
</dbReference>
<dbReference type="GO" id="GO:0007399">
    <property type="term" value="P:nervous system development"/>
    <property type="evidence" value="ECO:0007669"/>
    <property type="project" value="UniProtKB-KW"/>
</dbReference>
<protein>
    <recommendedName>
        <fullName evidence="17">Agenet-like domain-containing protein</fullName>
    </recommendedName>
</protein>
<feature type="non-terminal residue" evidence="18">
    <location>
        <position position="711"/>
    </location>
</feature>
<evidence type="ECO:0000256" key="8">
    <source>
        <dbReference type="ARBA" id="ARBA00022845"/>
    </source>
</evidence>
<dbReference type="PANTHER" id="PTHR10603">
    <property type="entry name" value="FRAGILE X MENTAL RETARDATION SYNDROME-RELATED PROTEIN"/>
    <property type="match status" value="1"/>
</dbReference>
<comment type="subcellular location">
    <subcellularLocation>
        <location evidence="3">Cell projection</location>
        <location evidence="3">Neuron projection</location>
    </subcellularLocation>
    <subcellularLocation>
        <location evidence="1">Cytoplasm</location>
        <location evidence="1">Stress granule</location>
    </subcellularLocation>
    <subcellularLocation>
        <location evidence="2">Perikaryon</location>
    </subcellularLocation>
    <subcellularLocation>
        <location evidence="14">Synapse</location>
    </subcellularLocation>
</comment>
<dbReference type="GO" id="GO:0045202">
    <property type="term" value="C:synapse"/>
    <property type="evidence" value="ECO:0007669"/>
    <property type="project" value="UniProtKB-SubCell"/>
</dbReference>
<dbReference type="InterPro" id="IPR040472">
    <property type="entry name" value="FMRP_KH0"/>
</dbReference>
<gene>
    <name evidence="18" type="ORF">ACJMK2_017855</name>
</gene>
<dbReference type="GO" id="GO:0003723">
    <property type="term" value="F:RNA binding"/>
    <property type="evidence" value="ECO:0007669"/>
    <property type="project" value="UniProtKB-UniRule"/>
</dbReference>
<dbReference type="SMART" id="SM00322">
    <property type="entry name" value="KH"/>
    <property type="match status" value="2"/>
</dbReference>
<accession>A0ABD3UF79</accession>
<evidence type="ECO:0000313" key="18">
    <source>
        <dbReference type="EMBL" id="KAL3846907.1"/>
    </source>
</evidence>
<feature type="domain" description="Agenet-like" evidence="17">
    <location>
        <begin position="4"/>
        <end position="50"/>
    </location>
</feature>
<feature type="compositionally biased region" description="Basic and acidic residues" evidence="16">
    <location>
        <begin position="523"/>
        <end position="543"/>
    </location>
</feature>
<dbReference type="FunFam" id="3.30.1370.10:FF:000054">
    <property type="entry name" value="Fragile X mental retardation protein 1"/>
    <property type="match status" value="1"/>
</dbReference>
<feature type="compositionally biased region" description="Gly residues" evidence="16">
    <location>
        <begin position="480"/>
        <end position="490"/>
    </location>
</feature>
<evidence type="ECO:0000256" key="13">
    <source>
        <dbReference type="ARBA" id="ARBA00023274"/>
    </source>
</evidence>
<evidence type="ECO:0000256" key="15">
    <source>
        <dbReference type="PROSITE-ProRule" id="PRU00117"/>
    </source>
</evidence>
<dbReference type="PANTHER" id="PTHR10603:SF7">
    <property type="entry name" value="FRAGILE X MESSENGER RIBONUCLEOPROTEIN 1 HOMOLOG"/>
    <property type="match status" value="1"/>
</dbReference>
<evidence type="ECO:0000256" key="16">
    <source>
        <dbReference type="SAM" id="MobiDB-lite"/>
    </source>
</evidence>
<dbReference type="Gene3D" id="3.30.1370.10">
    <property type="entry name" value="K Homology domain, type 1"/>
    <property type="match status" value="2"/>
</dbReference>
<dbReference type="FunFam" id="2.30.30.140:FF:000103">
    <property type="entry name" value="Fmr1, isoform J"/>
    <property type="match status" value="1"/>
</dbReference>
<dbReference type="InterPro" id="IPR004087">
    <property type="entry name" value="KH_dom"/>
</dbReference>
<dbReference type="CDD" id="cd20402">
    <property type="entry name" value="Tudor_Agenet_FMRP-like_rpt1"/>
    <property type="match status" value="1"/>
</dbReference>
<evidence type="ECO:0000313" key="19">
    <source>
        <dbReference type="Proteomes" id="UP001634394"/>
    </source>
</evidence>
<dbReference type="PROSITE" id="PS51641">
    <property type="entry name" value="AGENET_LIKE"/>
    <property type="match status" value="2"/>
</dbReference>
<keyword evidence="6" id="KW-0678">Repressor</keyword>
<proteinExistence type="inferred from homology"/>
<dbReference type="CDD" id="cd22427">
    <property type="entry name" value="KH_I_FMR1_FXR_rpt3"/>
    <property type="match status" value="1"/>
</dbReference>
<reference evidence="18 19" key="1">
    <citation type="submission" date="2024-11" db="EMBL/GenBank/DDBJ databases">
        <title>Chromosome-level genome assembly of the freshwater bivalve Anodonta woodiana.</title>
        <authorList>
            <person name="Chen X."/>
        </authorList>
    </citation>
    <scope>NUCLEOTIDE SEQUENCE [LARGE SCALE GENOMIC DNA]</scope>
    <source>
        <strain evidence="18">MN2024</strain>
        <tissue evidence="18">Gills</tissue>
    </source>
</reference>
<keyword evidence="12" id="KW-0966">Cell projection</keyword>
<dbReference type="InterPro" id="IPR004088">
    <property type="entry name" value="KH_dom_type_1"/>
</dbReference>
<feature type="compositionally biased region" description="Low complexity" evidence="16">
    <location>
        <begin position="557"/>
        <end position="566"/>
    </location>
</feature>
<dbReference type="Pfam" id="PF18336">
    <property type="entry name" value="Tudor_FRX1"/>
    <property type="match status" value="1"/>
</dbReference>
<feature type="compositionally biased region" description="Basic residues" evidence="16">
    <location>
        <begin position="570"/>
        <end position="580"/>
    </location>
</feature>
<evidence type="ECO:0000256" key="7">
    <source>
        <dbReference type="ARBA" id="ARBA00022737"/>
    </source>
</evidence>
<dbReference type="GO" id="GO:0043204">
    <property type="term" value="C:perikaryon"/>
    <property type="evidence" value="ECO:0007669"/>
    <property type="project" value="UniProtKB-SubCell"/>
</dbReference>
<evidence type="ECO:0000256" key="12">
    <source>
        <dbReference type="ARBA" id="ARBA00023273"/>
    </source>
</evidence>
<dbReference type="GO" id="GO:0006417">
    <property type="term" value="P:regulation of translation"/>
    <property type="evidence" value="ECO:0007669"/>
    <property type="project" value="UniProtKB-KW"/>
</dbReference>
<dbReference type="AlphaFoldDB" id="A0ABD3UF79"/>
<feature type="compositionally biased region" description="Gly residues" evidence="16">
    <location>
        <begin position="419"/>
        <end position="434"/>
    </location>
</feature>
<evidence type="ECO:0000256" key="6">
    <source>
        <dbReference type="ARBA" id="ARBA00022491"/>
    </source>
</evidence>
<dbReference type="FunFam" id="3.30.1370.10:FF:000004">
    <property type="entry name" value="Fragile X mental retardation 1, isoform CRA_e"/>
    <property type="match status" value="1"/>
</dbReference>
<evidence type="ECO:0000259" key="17">
    <source>
        <dbReference type="PROSITE" id="PS51641"/>
    </source>
</evidence>
<comment type="similarity">
    <text evidence="4">Belongs to the FMR1 family.</text>
</comment>
<evidence type="ECO:0000256" key="14">
    <source>
        <dbReference type="ARBA" id="ARBA00034103"/>
    </source>
</evidence>
<dbReference type="SUPFAM" id="SSF54791">
    <property type="entry name" value="Eukaryotic type KH-domain (KH-domain type I)"/>
    <property type="match status" value="2"/>
</dbReference>
<keyword evidence="7" id="KW-0677">Repeat</keyword>
<feature type="compositionally biased region" description="Polar residues" evidence="16">
    <location>
        <begin position="585"/>
        <end position="597"/>
    </location>
</feature>
<dbReference type="CDD" id="cd22425">
    <property type="entry name" value="KH_I_FMR1_FXR_rpt1"/>
    <property type="match status" value="1"/>
</dbReference>
<dbReference type="GO" id="GO:1990904">
    <property type="term" value="C:ribonucleoprotein complex"/>
    <property type="evidence" value="ECO:0007669"/>
    <property type="project" value="UniProtKB-KW"/>
</dbReference>
<keyword evidence="10" id="KW-0524">Neurogenesis</keyword>
<organism evidence="18 19">
    <name type="scientific">Sinanodonta woodiana</name>
    <name type="common">Chinese pond mussel</name>
    <name type="synonym">Anodonta woodiana</name>
    <dbReference type="NCBI Taxonomy" id="1069815"/>
    <lineage>
        <taxon>Eukaryota</taxon>
        <taxon>Metazoa</taxon>
        <taxon>Spiralia</taxon>
        <taxon>Lophotrochozoa</taxon>
        <taxon>Mollusca</taxon>
        <taxon>Bivalvia</taxon>
        <taxon>Autobranchia</taxon>
        <taxon>Heteroconchia</taxon>
        <taxon>Palaeoheterodonta</taxon>
        <taxon>Unionida</taxon>
        <taxon>Unionoidea</taxon>
        <taxon>Unionidae</taxon>
        <taxon>Unioninae</taxon>
        <taxon>Sinanodonta</taxon>
    </lineage>
</organism>
<dbReference type="Pfam" id="PF17904">
    <property type="entry name" value="KH_9"/>
    <property type="match status" value="1"/>
</dbReference>
<dbReference type="InterPro" id="IPR036612">
    <property type="entry name" value="KH_dom_type_1_sf"/>
</dbReference>
<evidence type="ECO:0000256" key="1">
    <source>
        <dbReference type="ARBA" id="ARBA00004210"/>
    </source>
</evidence>
<evidence type="ECO:0000256" key="4">
    <source>
        <dbReference type="ARBA" id="ARBA00006633"/>
    </source>
</evidence>
<keyword evidence="13" id="KW-0687">Ribonucleoprotein</keyword>
<dbReference type="PROSITE" id="PS50084">
    <property type="entry name" value="KH_TYPE_1"/>
    <property type="match status" value="2"/>
</dbReference>
<dbReference type="InterPro" id="IPR041560">
    <property type="entry name" value="Tudor_FRM1"/>
</dbReference>
<keyword evidence="8" id="KW-0810">Translation regulation</keyword>